<feature type="transmembrane region" description="Helical" evidence="1">
    <location>
        <begin position="6"/>
        <end position="26"/>
    </location>
</feature>
<evidence type="ECO:0000313" key="3">
    <source>
        <dbReference type="Proteomes" id="UP000218615"/>
    </source>
</evidence>
<sequence length="88" mass="9520">MPDLSFLIAAGILLIILGFILIAFSMMRSARESEERDAEKGAGEKKVKCGGVILIGPIPIVFGTDKKYALILMVVAIVLMLLAIIFLK</sequence>
<evidence type="ECO:0000256" key="1">
    <source>
        <dbReference type="SAM" id="Phobius"/>
    </source>
</evidence>
<feature type="transmembrane region" description="Helical" evidence="1">
    <location>
        <begin position="47"/>
        <end position="62"/>
    </location>
</feature>
<dbReference type="InterPro" id="IPR002849">
    <property type="entry name" value="DUF131"/>
</dbReference>
<protein>
    <recommendedName>
        <fullName evidence="4">TIGR00304 family protein</fullName>
    </recommendedName>
</protein>
<dbReference type="RefSeq" id="WP_096203693.1">
    <property type="nucleotide sequence ID" value="NZ_FZMP01000017.1"/>
</dbReference>
<dbReference type="EMBL" id="FZMP01000017">
    <property type="protein sequence ID" value="SNQ59297.1"/>
    <property type="molecule type" value="Genomic_DNA"/>
</dbReference>
<gene>
    <name evidence="2" type="ORF">MNV_1130004</name>
</gene>
<proteinExistence type="predicted"/>
<dbReference type="Proteomes" id="UP000218615">
    <property type="component" value="Unassembled WGS sequence"/>
</dbReference>
<evidence type="ECO:0008006" key="4">
    <source>
        <dbReference type="Google" id="ProtNLM"/>
    </source>
</evidence>
<dbReference type="AlphaFoldDB" id="A0A284VJC2"/>
<name>A0A284VJC2_9EURY</name>
<keyword evidence="3" id="KW-1185">Reference proteome</keyword>
<organism evidence="2 3">
    <name type="scientific">Candidatus Methanoperedens nitratireducens</name>
    <dbReference type="NCBI Taxonomy" id="1392998"/>
    <lineage>
        <taxon>Archaea</taxon>
        <taxon>Methanobacteriati</taxon>
        <taxon>Methanobacteriota</taxon>
        <taxon>Stenosarchaea group</taxon>
        <taxon>Methanomicrobia</taxon>
        <taxon>Methanosarcinales</taxon>
        <taxon>ANME-2 cluster</taxon>
        <taxon>Candidatus Methanoperedentaceae</taxon>
        <taxon>Candidatus Methanoperedens</taxon>
    </lineage>
</organism>
<dbReference type="NCBIfam" id="TIGR00304">
    <property type="entry name" value="TIGR00304 family membrane protein"/>
    <property type="match status" value="1"/>
</dbReference>
<keyword evidence="1" id="KW-0472">Membrane</keyword>
<accession>A0A284VJC2</accession>
<evidence type="ECO:0000313" key="2">
    <source>
        <dbReference type="EMBL" id="SNQ59297.1"/>
    </source>
</evidence>
<keyword evidence="1" id="KW-0812">Transmembrane</keyword>
<dbReference type="Pfam" id="PF01998">
    <property type="entry name" value="DUF131"/>
    <property type="match status" value="1"/>
</dbReference>
<feature type="transmembrane region" description="Helical" evidence="1">
    <location>
        <begin position="68"/>
        <end position="87"/>
    </location>
</feature>
<reference evidence="3" key="1">
    <citation type="submission" date="2017-06" db="EMBL/GenBank/DDBJ databases">
        <authorList>
            <person name="Cremers G."/>
        </authorList>
    </citation>
    <scope>NUCLEOTIDE SEQUENCE [LARGE SCALE GENOMIC DNA]</scope>
</reference>
<keyword evidence="1" id="KW-1133">Transmembrane helix</keyword>